<proteinExistence type="predicted"/>
<evidence type="ECO:0000313" key="3">
    <source>
        <dbReference type="EMBL" id="KAE9349155.1"/>
    </source>
</evidence>
<reference evidence="4 6" key="1">
    <citation type="submission" date="2018-09" db="EMBL/GenBank/DDBJ databases">
        <title>Genomic investigation of the strawberry pathogen Phytophthora fragariae indicates pathogenicity is determined by transcriptional variation in three key races.</title>
        <authorList>
            <person name="Adams T.M."/>
            <person name="Armitage A.D."/>
            <person name="Sobczyk M.K."/>
            <person name="Bates H.J."/>
            <person name="Dunwell J.M."/>
            <person name="Nellist C.F."/>
            <person name="Harrison R.J."/>
        </authorList>
    </citation>
    <scope>NUCLEOTIDE SEQUENCE [LARGE SCALE GENOMIC DNA]</scope>
    <source>
        <strain evidence="2 4">SCRP249</strain>
        <strain evidence="1 6">SCRP324</strain>
        <strain evidence="3 5">SCRP333</strain>
    </source>
</reference>
<name>A0A6A3N562_9STRA</name>
<dbReference type="EMBL" id="QXFT01000261">
    <property type="protein sequence ID" value="KAE9349155.1"/>
    <property type="molecule type" value="Genomic_DNA"/>
</dbReference>
<evidence type="ECO:0000313" key="6">
    <source>
        <dbReference type="Proteomes" id="UP000435112"/>
    </source>
</evidence>
<evidence type="ECO:0000313" key="5">
    <source>
        <dbReference type="Proteomes" id="UP000434957"/>
    </source>
</evidence>
<dbReference type="Proteomes" id="UP000429607">
    <property type="component" value="Unassembled WGS sequence"/>
</dbReference>
<dbReference type="EMBL" id="QXFV01000245">
    <property type="protein sequence ID" value="KAE9044142.1"/>
    <property type="molecule type" value="Genomic_DNA"/>
</dbReference>
<dbReference type="Proteomes" id="UP000434957">
    <property type="component" value="Unassembled WGS sequence"/>
</dbReference>
<evidence type="ECO:0000313" key="4">
    <source>
        <dbReference type="Proteomes" id="UP000429607"/>
    </source>
</evidence>
<comment type="caution">
    <text evidence="1">The sequence shown here is derived from an EMBL/GenBank/DDBJ whole genome shotgun (WGS) entry which is preliminary data.</text>
</comment>
<protein>
    <submittedName>
        <fullName evidence="1">Uncharacterized protein</fullName>
    </submittedName>
</protein>
<dbReference type="AlphaFoldDB" id="A0A6A3N562"/>
<sequence>MHYASALCSSSLCFTADSQLIPTLHMHLKSSVGLLPATAALCTKIATYCCPCPPCSKDLGCWFGG</sequence>
<gene>
    <name evidence="2" type="ORF">PR001_g5485</name>
    <name evidence="1" type="ORF">PR002_g5810</name>
    <name evidence="3" type="ORF">PR003_g6034</name>
</gene>
<evidence type="ECO:0000313" key="1">
    <source>
        <dbReference type="EMBL" id="KAE9038831.1"/>
    </source>
</evidence>
<dbReference type="Proteomes" id="UP000435112">
    <property type="component" value="Unassembled WGS sequence"/>
</dbReference>
<evidence type="ECO:0000313" key="2">
    <source>
        <dbReference type="EMBL" id="KAE9044142.1"/>
    </source>
</evidence>
<keyword evidence="5" id="KW-1185">Reference proteome</keyword>
<organism evidence="1 6">
    <name type="scientific">Phytophthora rubi</name>
    <dbReference type="NCBI Taxonomy" id="129364"/>
    <lineage>
        <taxon>Eukaryota</taxon>
        <taxon>Sar</taxon>
        <taxon>Stramenopiles</taxon>
        <taxon>Oomycota</taxon>
        <taxon>Peronosporomycetes</taxon>
        <taxon>Peronosporales</taxon>
        <taxon>Peronosporaceae</taxon>
        <taxon>Phytophthora</taxon>
    </lineage>
</organism>
<dbReference type="EMBL" id="QXFU01000253">
    <property type="protein sequence ID" value="KAE9038831.1"/>
    <property type="molecule type" value="Genomic_DNA"/>
</dbReference>
<accession>A0A6A3N562</accession>